<keyword evidence="2" id="KW-0378">Hydrolase</keyword>
<evidence type="ECO:0000313" key="3">
    <source>
        <dbReference type="Proteomes" id="UP000606730"/>
    </source>
</evidence>
<dbReference type="PANTHER" id="PTHR30399:SF1">
    <property type="entry name" value="UTP PYROPHOSPHATASE"/>
    <property type="match status" value="1"/>
</dbReference>
<accession>A0A917AMU4</accession>
<protein>
    <submittedName>
        <fullName evidence="2">Zinc metalloprotease</fullName>
    </submittedName>
</protein>
<dbReference type="GO" id="GO:0008237">
    <property type="term" value="F:metallopeptidase activity"/>
    <property type="evidence" value="ECO:0007669"/>
    <property type="project" value="UniProtKB-KW"/>
</dbReference>
<dbReference type="Pfam" id="PF01863">
    <property type="entry name" value="YgjP-like"/>
    <property type="match status" value="1"/>
</dbReference>
<dbReference type="EMBL" id="BMKN01000003">
    <property type="protein sequence ID" value="GGE61226.1"/>
    <property type="molecule type" value="Genomic_DNA"/>
</dbReference>
<keyword evidence="2" id="KW-0645">Protease</keyword>
<keyword evidence="2" id="KW-0482">Metalloprotease</keyword>
<name>A0A917AMU4_9RHOB</name>
<organism evidence="2 3">
    <name type="scientific">Actibacterium pelagium</name>
    <dbReference type="NCBI Taxonomy" id="2029103"/>
    <lineage>
        <taxon>Bacteria</taxon>
        <taxon>Pseudomonadati</taxon>
        <taxon>Pseudomonadota</taxon>
        <taxon>Alphaproteobacteria</taxon>
        <taxon>Rhodobacterales</taxon>
        <taxon>Roseobacteraceae</taxon>
        <taxon>Actibacterium</taxon>
    </lineage>
</organism>
<evidence type="ECO:0000259" key="1">
    <source>
        <dbReference type="Pfam" id="PF01863"/>
    </source>
</evidence>
<dbReference type="AlphaFoldDB" id="A0A917AMU4"/>
<comment type="caution">
    <text evidence="2">The sequence shown here is derived from an EMBL/GenBank/DDBJ whole genome shotgun (WGS) entry which is preliminary data.</text>
</comment>
<dbReference type="OrthoDB" id="9795402at2"/>
<evidence type="ECO:0000313" key="2">
    <source>
        <dbReference type="EMBL" id="GGE61226.1"/>
    </source>
</evidence>
<dbReference type="RefSeq" id="WP_095595604.1">
    <property type="nucleotide sequence ID" value="NZ_BMKN01000003.1"/>
</dbReference>
<proteinExistence type="predicted"/>
<reference evidence="2" key="1">
    <citation type="journal article" date="2014" name="Int. J. Syst. Evol. Microbiol.">
        <title>Complete genome sequence of Corynebacterium casei LMG S-19264T (=DSM 44701T), isolated from a smear-ripened cheese.</title>
        <authorList>
            <consortium name="US DOE Joint Genome Institute (JGI-PGF)"/>
            <person name="Walter F."/>
            <person name="Albersmeier A."/>
            <person name="Kalinowski J."/>
            <person name="Ruckert C."/>
        </authorList>
    </citation>
    <scope>NUCLEOTIDE SEQUENCE</scope>
    <source>
        <strain evidence="2">CGMCC 1.16012</strain>
    </source>
</reference>
<dbReference type="InterPro" id="IPR002725">
    <property type="entry name" value="YgjP-like_metallopeptidase"/>
</dbReference>
<feature type="domain" description="YgjP-like metallopeptidase" evidence="1">
    <location>
        <begin position="23"/>
        <end position="219"/>
    </location>
</feature>
<dbReference type="CDD" id="cd07344">
    <property type="entry name" value="M48_yhfN_like"/>
    <property type="match status" value="1"/>
</dbReference>
<dbReference type="Gene3D" id="3.30.2010.10">
    <property type="entry name" value="Metalloproteases ('zincins'), catalytic domain"/>
    <property type="match status" value="1"/>
</dbReference>
<reference evidence="2" key="2">
    <citation type="submission" date="2020-09" db="EMBL/GenBank/DDBJ databases">
        <authorList>
            <person name="Sun Q."/>
            <person name="Zhou Y."/>
        </authorList>
    </citation>
    <scope>NUCLEOTIDE SEQUENCE</scope>
    <source>
        <strain evidence="2">CGMCC 1.16012</strain>
    </source>
</reference>
<sequence length="230" mass="26011">MALTRLPGNPEVPVTIRKSARARRLSLRVSRLDGRVTLTMPKRTPVAEGVRFLEEKADWVRGHLSQQPAVMRPQIGGTIPFEGAEILLLPGTRRSARLVEEGIEVPQDPERIGPSLKSLLRETARDRLVTACDRYSDAIGRPFSRMTLRDTRSRWGSCTADGALMFSFRLIMAPPEVLDYVAAHEVAHLVEMNHSSAFWNEVAALCPDYKTHRQWLRDHGELLHRVRFDG</sequence>
<dbReference type="Proteomes" id="UP000606730">
    <property type="component" value="Unassembled WGS sequence"/>
</dbReference>
<dbReference type="InterPro" id="IPR053136">
    <property type="entry name" value="UTP_pyrophosphatase-like"/>
</dbReference>
<dbReference type="PANTHER" id="PTHR30399">
    <property type="entry name" value="UNCHARACTERIZED PROTEIN YGJP"/>
    <property type="match status" value="1"/>
</dbReference>
<keyword evidence="3" id="KW-1185">Reference proteome</keyword>
<gene>
    <name evidence="2" type="ORF">GCM10011517_30970</name>
</gene>